<dbReference type="InterPro" id="IPR015966">
    <property type="entry name" value="tRNA_lig_kin_fungi"/>
</dbReference>
<dbReference type="Gene3D" id="3.40.50.300">
    <property type="entry name" value="P-loop containing nucleotide triphosphate hydrolases"/>
    <property type="match status" value="1"/>
</dbReference>
<sequence>MPQTKPPTDAFVAGLHVAASRSEKPLIRFKLFVLPATEQDAVEHHILSWKAQEFAYRQFTQDSDDLPTLARGLFTERVSKNGEEHERIVVRGYDKFFNIGELPWTSTESIAAYAKGPFVVSHKENGCIIFVAALSPTRLIVTSKHALGSRPEDEGPSHADMGYAWLKQQLAQCGRTEEALAAELWKRNETAVMELCDDSFEEHVLAYPPERSGLYLHGLNANAADFTTRPMQEVTDFALSWGFFPVQYRLYDTWDEVDAFAKEVGKTGSFDGQSIEGFVVRCQMPEQVSPVEGVKIPPYHAGQTWFFKIKFDEPYLMYRSWRELTRTMLRDKAKWEEQQQLQEKNDTLDETMEGMSLNEEAPAVPETTEEGVSKKALKRAKKQAEKQHKAKLEKDRSTGRAQPLPPTPRPMRPESLVYVRWCYDLLYGDEERHIAADPELFASFSQGRGIIALREKFLAYLSSEEGQKVLAQQQRHKSANVPRDLHADDRPFSKTLIVPVAVPGCGKTALCVALSNLFHWGHTQSDDVQSKRTGPAFLKNVETELLSHDVVLADRNNHLMKHREELVDVVRRVSDPAKGKVGRVRLVALAWRLDGVPLSKIQSICASRMMDRGDRHQCLRVESRKHFAYDSILTRFIKDMEGFRNTQADPETLHASDAQFDDVVWLDIDASFEDTLARAMDRLCPMLALPQPSQTAVEASMAKALHYSPQVRKPLPKLPTGPPVDRNAVYPSSYIGVFAHMDLKGFVLQLLDHLPDTSDTVAARHVLHTIIQANRMTEKPHVTILHRHDVDTCLVDEATWTSLYAKATDHTSTQKTCSIRICGLAWNERVMALEVSEIVGLDVSFLQARSGRTPHVTVGTADPAVLAYEANQLWAENTASKIEVSPSRDVPGVLAFHSNPK</sequence>
<gene>
    <name evidence="5" type="ORF">Malapachy_0512</name>
</gene>
<dbReference type="EMBL" id="LGAV01000008">
    <property type="protein sequence ID" value="KOS12898.1"/>
    <property type="molecule type" value="Genomic_DNA"/>
</dbReference>
<dbReference type="InterPro" id="IPR015965">
    <property type="entry name" value="tRNA_lig_PDEase"/>
</dbReference>
<accession>A0A0M8MJN2</accession>
<comment type="caution">
    <text evidence="5">The sequence shown here is derived from an EMBL/GenBank/DDBJ whole genome shotgun (WGS) entry which is preliminary data.</text>
</comment>
<reference evidence="5 6" key="1">
    <citation type="submission" date="2015-07" db="EMBL/GenBank/DDBJ databases">
        <title>Draft Genome Sequence of Malassezia furfur CBS1878 and Malassezia pachydermatis CBS1879.</title>
        <authorList>
            <person name="Triana S."/>
            <person name="Ohm R."/>
            <person name="Gonzalez A."/>
            <person name="DeCock H."/>
            <person name="Restrepo S."/>
            <person name="Celis A."/>
        </authorList>
    </citation>
    <scope>NUCLEOTIDE SEQUENCE [LARGE SCALE GENOMIC DNA]</scope>
    <source>
        <strain evidence="5 6">CBS 1879</strain>
    </source>
</reference>
<dbReference type="GO" id="GO:0005524">
    <property type="term" value="F:ATP binding"/>
    <property type="evidence" value="ECO:0007669"/>
    <property type="project" value="InterPro"/>
</dbReference>
<dbReference type="Pfam" id="PF08303">
    <property type="entry name" value="tRNA_lig_kinase"/>
    <property type="match status" value="1"/>
</dbReference>
<evidence type="ECO:0000313" key="5">
    <source>
        <dbReference type="EMBL" id="KOS12898.1"/>
    </source>
</evidence>
<dbReference type="SUPFAM" id="SSF52540">
    <property type="entry name" value="P-loop containing nucleoside triphosphate hydrolases"/>
    <property type="match status" value="1"/>
</dbReference>
<dbReference type="GeneID" id="28726904"/>
<dbReference type="InterPro" id="IPR019039">
    <property type="entry name" value="T4-Rnl1-like_N"/>
</dbReference>
<feature type="compositionally biased region" description="Basic and acidic residues" evidence="1">
    <location>
        <begin position="382"/>
        <end position="398"/>
    </location>
</feature>
<organism evidence="5 6">
    <name type="scientific">Malassezia pachydermatis</name>
    <dbReference type="NCBI Taxonomy" id="77020"/>
    <lineage>
        <taxon>Eukaryota</taxon>
        <taxon>Fungi</taxon>
        <taxon>Dikarya</taxon>
        <taxon>Basidiomycota</taxon>
        <taxon>Ustilaginomycotina</taxon>
        <taxon>Malasseziomycetes</taxon>
        <taxon>Malasseziales</taxon>
        <taxon>Malasseziaceae</taxon>
        <taxon>Malassezia</taxon>
    </lineage>
</organism>
<dbReference type="PANTHER" id="PTHR32004:SF1">
    <property type="entry name" value="TRNA LIGASE"/>
    <property type="match status" value="1"/>
</dbReference>
<dbReference type="Pfam" id="PF08302">
    <property type="entry name" value="tRNA_lig_CPD"/>
    <property type="match status" value="1"/>
</dbReference>
<dbReference type="InterPro" id="IPR027417">
    <property type="entry name" value="P-loop_NTPase"/>
</dbReference>
<evidence type="ECO:0000259" key="2">
    <source>
        <dbReference type="Pfam" id="PF08302"/>
    </source>
</evidence>
<dbReference type="Proteomes" id="UP000037751">
    <property type="component" value="Unassembled WGS sequence"/>
</dbReference>
<keyword evidence="6" id="KW-1185">Reference proteome</keyword>
<feature type="domain" description="tRNA ligase kinase" evidence="3">
    <location>
        <begin position="496"/>
        <end position="668"/>
    </location>
</feature>
<dbReference type="RefSeq" id="XP_017990530.1">
    <property type="nucleotide sequence ID" value="XM_018135029.1"/>
</dbReference>
<dbReference type="VEuPathDB" id="FungiDB:Malapachy_0512"/>
<dbReference type="STRING" id="77020.A0A0M8MJN2"/>
<evidence type="ECO:0000259" key="3">
    <source>
        <dbReference type="Pfam" id="PF08303"/>
    </source>
</evidence>
<protein>
    <submittedName>
        <fullName evidence="5">Trl1-trna ligase</fullName>
    </submittedName>
</protein>
<evidence type="ECO:0000313" key="6">
    <source>
        <dbReference type="Proteomes" id="UP000037751"/>
    </source>
</evidence>
<evidence type="ECO:0000256" key="1">
    <source>
        <dbReference type="SAM" id="MobiDB-lite"/>
    </source>
</evidence>
<feature type="domain" description="tRNA ligase phosphodiesterase" evidence="2">
    <location>
        <begin position="677"/>
        <end position="877"/>
    </location>
</feature>
<feature type="domain" description="T4 RNA ligase 1-like N-terminal" evidence="4">
    <location>
        <begin position="70"/>
        <end position="316"/>
    </location>
</feature>
<evidence type="ECO:0000259" key="4">
    <source>
        <dbReference type="Pfam" id="PF09511"/>
    </source>
</evidence>
<dbReference type="GO" id="GO:0003972">
    <property type="term" value="F:RNA ligase (ATP) activity"/>
    <property type="evidence" value="ECO:0007669"/>
    <property type="project" value="InterPro"/>
</dbReference>
<keyword evidence="5" id="KW-0436">Ligase</keyword>
<feature type="region of interest" description="Disordered" evidence="1">
    <location>
        <begin position="356"/>
        <end position="411"/>
    </location>
</feature>
<proteinExistence type="predicted"/>
<dbReference type="AlphaFoldDB" id="A0A0M8MJN2"/>
<name>A0A0M8MJN2_9BASI</name>
<dbReference type="GO" id="GO:0006388">
    <property type="term" value="P:tRNA splicing, via endonucleolytic cleavage and ligation"/>
    <property type="evidence" value="ECO:0007669"/>
    <property type="project" value="InterPro"/>
</dbReference>
<dbReference type="Pfam" id="PF09511">
    <property type="entry name" value="RNA_lig_T4_1"/>
    <property type="match status" value="1"/>
</dbReference>
<dbReference type="OrthoDB" id="276239at2759"/>
<dbReference type="GO" id="GO:0005634">
    <property type="term" value="C:nucleus"/>
    <property type="evidence" value="ECO:0007669"/>
    <property type="project" value="TreeGrafter"/>
</dbReference>
<dbReference type="PANTHER" id="PTHR32004">
    <property type="entry name" value="TRNA LIGASE"/>
    <property type="match status" value="1"/>
</dbReference>